<sequence>MASKTVTIKPEFLHTSKRKTKRKLPEQVVIQPNTLREILLNKLIERRKTQKTRIDPPVLNDVSFDGPSEAAVICAVSPVADSYSNKDKPYGILKNGTKPTFKTWNAQPHPIPSVPPVQVVEAVPEIKVDIPEPETKMDVTNETNETTETTEKMVLGKNKKKKCVYVLIENNKTRKLHGERAQKIKKTSIQTVRNYLKNHNLIKSGSAAPNPLLRTLYENVLFCGDITNQNKENLIHNFKDKE</sequence>
<proteinExistence type="predicted"/>
<dbReference type="AlphaFoldDB" id="A0A6C0HN36"/>
<name>A0A6C0HN36_9ZZZZ</name>
<reference evidence="1" key="1">
    <citation type="journal article" date="2020" name="Nature">
        <title>Giant virus diversity and host interactions through global metagenomics.</title>
        <authorList>
            <person name="Schulz F."/>
            <person name="Roux S."/>
            <person name="Paez-Espino D."/>
            <person name="Jungbluth S."/>
            <person name="Walsh D.A."/>
            <person name="Denef V.J."/>
            <person name="McMahon K.D."/>
            <person name="Konstantinidis K.T."/>
            <person name="Eloe-Fadrosh E.A."/>
            <person name="Kyrpides N.C."/>
            <person name="Woyke T."/>
        </authorList>
    </citation>
    <scope>NUCLEOTIDE SEQUENCE</scope>
    <source>
        <strain evidence="1">GVMAG-M-3300023184-160</strain>
    </source>
</reference>
<accession>A0A6C0HN36</accession>
<protein>
    <submittedName>
        <fullName evidence="1">Uncharacterized protein</fullName>
    </submittedName>
</protein>
<organism evidence="1">
    <name type="scientific">viral metagenome</name>
    <dbReference type="NCBI Taxonomy" id="1070528"/>
    <lineage>
        <taxon>unclassified sequences</taxon>
        <taxon>metagenomes</taxon>
        <taxon>organismal metagenomes</taxon>
    </lineage>
</organism>
<evidence type="ECO:0000313" key="1">
    <source>
        <dbReference type="EMBL" id="QHT81899.1"/>
    </source>
</evidence>
<dbReference type="EMBL" id="MN739993">
    <property type="protein sequence ID" value="QHT81899.1"/>
    <property type="molecule type" value="Genomic_DNA"/>
</dbReference>